<dbReference type="Proteomes" id="UP001334084">
    <property type="component" value="Chromosome 3"/>
</dbReference>
<protein>
    <submittedName>
        <fullName evidence="1">Uncharacterized protein</fullName>
    </submittedName>
</protein>
<dbReference type="GeneID" id="90540942"/>
<proteinExistence type="predicted"/>
<dbReference type="AlphaFoldDB" id="A0AAX4JB93"/>
<reference evidence="1" key="1">
    <citation type="journal article" date="2024" name="BMC Genomics">
        <title>Functional annotation of a divergent genome using sequence and structure-based similarity.</title>
        <authorList>
            <person name="Svedberg D."/>
            <person name="Winiger R.R."/>
            <person name="Berg A."/>
            <person name="Sharma H."/>
            <person name="Tellgren-Roth C."/>
            <person name="Debrunner-Vossbrinck B.A."/>
            <person name="Vossbrinck C.R."/>
            <person name="Barandun J."/>
        </authorList>
    </citation>
    <scope>NUCLEOTIDE SEQUENCE</scope>
    <source>
        <strain evidence="1">Illinois isolate</strain>
    </source>
</reference>
<evidence type="ECO:0000313" key="2">
    <source>
        <dbReference type="Proteomes" id="UP001334084"/>
    </source>
</evidence>
<sequence length="167" mass="19991">MTSVLKKRHIVQSDLPLTTLLFLLVGNTKELRFLNSKMSYCIRVCIHTDMLNTSLISYCPSYYTKDSGLRQAVLEDMKSRDLISVKSNLLYYNYKIRDYKLYKTVHTQIIEYLHSKEIIFRYDVIILCILYLGRYEIVDFYEKKVPSILERYKEDHIIQELIKKIKQ</sequence>
<name>A0AAX4JB93_9MICR</name>
<gene>
    <name evidence="1" type="ORF">VNE69_03346</name>
</gene>
<dbReference type="RefSeq" id="XP_065329281.1">
    <property type="nucleotide sequence ID" value="XM_065473209.1"/>
</dbReference>
<organism evidence="1 2">
    <name type="scientific">Vairimorpha necatrix</name>
    <dbReference type="NCBI Taxonomy" id="6039"/>
    <lineage>
        <taxon>Eukaryota</taxon>
        <taxon>Fungi</taxon>
        <taxon>Fungi incertae sedis</taxon>
        <taxon>Microsporidia</taxon>
        <taxon>Nosematidae</taxon>
        <taxon>Vairimorpha</taxon>
    </lineage>
</organism>
<evidence type="ECO:0000313" key="1">
    <source>
        <dbReference type="EMBL" id="WUR03136.1"/>
    </source>
</evidence>
<keyword evidence="2" id="KW-1185">Reference proteome</keyword>
<dbReference type="KEGG" id="vnx:VNE69_03346"/>
<dbReference type="EMBL" id="CP142728">
    <property type="protein sequence ID" value="WUR03136.1"/>
    <property type="molecule type" value="Genomic_DNA"/>
</dbReference>
<accession>A0AAX4JB93</accession>